<sequence length="157" mass="18018">MPKAEELYSQIACGINITASLPDGVKQYLERILDGDIKNALGRLDQPLINPKKFPVISFYTTIMAVCKMIELLINRQDVKSKMSKENVLNNNETDRVQNWISVPNNSPSKNNKKITDYILYKNYTNAIMPLSYIRQPFASLRGRKNNIFFLMITISQ</sequence>
<accession>A0A2N0SDZ5</accession>
<evidence type="ECO:0000313" key="2">
    <source>
        <dbReference type="Proteomes" id="UP000232688"/>
    </source>
</evidence>
<dbReference type="Proteomes" id="UP000232688">
    <property type="component" value="Unassembled WGS sequence"/>
</dbReference>
<name>A0A2N0SDZ5_9GLOM</name>
<dbReference type="VEuPathDB" id="FungiDB:RhiirFUN_020614"/>
<gene>
    <name evidence="1" type="ORF">RhiirA1_410172</name>
</gene>
<reference evidence="1 2" key="1">
    <citation type="submission" date="2017-10" db="EMBL/GenBank/DDBJ databases">
        <title>Extensive intraspecific genome diversity in a model arbuscular mycorrhizal fungus.</title>
        <authorList>
            <person name="Chen E.C.H."/>
            <person name="Morin E."/>
            <person name="Baudet D."/>
            <person name="Noel J."/>
            <person name="Ndikumana S."/>
            <person name="Charron P."/>
            <person name="St-Onge C."/>
            <person name="Giorgi J."/>
            <person name="Grigoriev I.V."/>
            <person name="Roux C."/>
            <person name="Martin F.M."/>
            <person name="Corradi N."/>
        </authorList>
    </citation>
    <scope>NUCLEOTIDE SEQUENCE [LARGE SCALE GENOMIC DNA]</scope>
    <source>
        <strain evidence="1 2">A1</strain>
    </source>
</reference>
<comment type="caution">
    <text evidence="1">The sequence shown here is derived from an EMBL/GenBank/DDBJ whole genome shotgun (WGS) entry which is preliminary data.</text>
</comment>
<dbReference type="VEuPathDB" id="FungiDB:RhiirA1_410172"/>
<reference evidence="1 2" key="2">
    <citation type="submission" date="2017-10" db="EMBL/GenBank/DDBJ databases">
        <title>Genome analyses suggest a sexual origin of heterokaryosis in a supposedly ancient asexual fungus.</title>
        <authorList>
            <person name="Corradi N."/>
            <person name="Sedzielewska K."/>
            <person name="Noel J."/>
            <person name="Charron P."/>
            <person name="Farinelli L."/>
            <person name="Marton T."/>
            <person name="Kruger M."/>
            <person name="Pelin A."/>
            <person name="Brachmann A."/>
            <person name="Corradi N."/>
        </authorList>
    </citation>
    <scope>NUCLEOTIDE SEQUENCE [LARGE SCALE GENOMIC DNA]</scope>
    <source>
        <strain evidence="1 2">A1</strain>
    </source>
</reference>
<dbReference type="VEuPathDB" id="FungiDB:FUN_019166"/>
<evidence type="ECO:0000313" key="1">
    <source>
        <dbReference type="EMBL" id="PKC73757.1"/>
    </source>
</evidence>
<dbReference type="AlphaFoldDB" id="A0A2N0SDZ5"/>
<proteinExistence type="predicted"/>
<dbReference type="EMBL" id="LLXH01000076">
    <property type="protein sequence ID" value="PKC73757.1"/>
    <property type="molecule type" value="Genomic_DNA"/>
</dbReference>
<protein>
    <submittedName>
        <fullName evidence="1">Uncharacterized protein</fullName>
    </submittedName>
</protein>
<organism evidence="1 2">
    <name type="scientific">Rhizophagus irregularis</name>
    <dbReference type="NCBI Taxonomy" id="588596"/>
    <lineage>
        <taxon>Eukaryota</taxon>
        <taxon>Fungi</taxon>
        <taxon>Fungi incertae sedis</taxon>
        <taxon>Mucoromycota</taxon>
        <taxon>Glomeromycotina</taxon>
        <taxon>Glomeromycetes</taxon>
        <taxon>Glomerales</taxon>
        <taxon>Glomeraceae</taxon>
        <taxon>Rhizophagus</taxon>
    </lineage>
</organism>